<keyword evidence="7" id="KW-0732">Signal</keyword>
<name>A0A8C8RY79_9SAUR</name>
<dbReference type="CDD" id="cd00104">
    <property type="entry name" value="KAZAL_FS"/>
    <property type="match status" value="1"/>
</dbReference>
<dbReference type="GO" id="GO:0004867">
    <property type="term" value="F:serine-type endopeptidase inhibitor activity"/>
    <property type="evidence" value="ECO:0007669"/>
    <property type="project" value="UniProtKB-KW"/>
</dbReference>
<dbReference type="InterPro" id="IPR036058">
    <property type="entry name" value="Kazal_dom_sf"/>
</dbReference>
<reference evidence="9" key="1">
    <citation type="submission" date="2025-08" db="UniProtKB">
        <authorList>
            <consortium name="Ensembl"/>
        </authorList>
    </citation>
    <scope>IDENTIFICATION</scope>
</reference>
<dbReference type="PROSITE" id="PS00282">
    <property type="entry name" value="KAZAL_1"/>
    <property type="match status" value="1"/>
</dbReference>
<comment type="subcellular location">
    <subcellularLocation>
        <location evidence="1">Secreted</location>
    </subcellularLocation>
</comment>
<feature type="domain" description="Kazal-like" evidence="8">
    <location>
        <begin position="24"/>
        <end position="66"/>
    </location>
</feature>
<keyword evidence="3" id="KW-0646">Protease inhibitor</keyword>
<evidence type="ECO:0000313" key="9">
    <source>
        <dbReference type="Ensembl" id="ENSPCEP00000011780.1"/>
    </source>
</evidence>
<dbReference type="Ensembl" id="ENSPCET00000012184.1">
    <property type="protein sequence ID" value="ENSPCEP00000011780.1"/>
    <property type="gene ID" value="ENSPCEG00000009365.1"/>
</dbReference>
<dbReference type="GO" id="GO:0005576">
    <property type="term" value="C:extracellular region"/>
    <property type="evidence" value="ECO:0007669"/>
    <property type="project" value="UniProtKB-SubCell"/>
</dbReference>
<dbReference type="PROSITE" id="PS51465">
    <property type="entry name" value="KAZAL_2"/>
    <property type="match status" value="1"/>
</dbReference>
<evidence type="ECO:0000256" key="3">
    <source>
        <dbReference type="ARBA" id="ARBA00022690"/>
    </source>
</evidence>
<keyword evidence="4" id="KW-0722">Serine protease inhibitor</keyword>
<dbReference type="InterPro" id="IPR002350">
    <property type="entry name" value="Kazal_dom"/>
</dbReference>
<evidence type="ECO:0000256" key="5">
    <source>
        <dbReference type="ARBA" id="ARBA00023157"/>
    </source>
</evidence>
<dbReference type="SMART" id="SM00280">
    <property type="entry name" value="KAZAL"/>
    <property type="match status" value="1"/>
</dbReference>
<dbReference type="PANTHER" id="PTHR47499:SF1">
    <property type="entry name" value="SERINE PROTEASE INHIBITOR KAZAL-TYPE 7"/>
    <property type="match status" value="1"/>
</dbReference>
<organism evidence="9 10">
    <name type="scientific">Pelusios castaneus</name>
    <name type="common">West African mud turtle</name>
    <dbReference type="NCBI Taxonomy" id="367368"/>
    <lineage>
        <taxon>Eukaryota</taxon>
        <taxon>Metazoa</taxon>
        <taxon>Chordata</taxon>
        <taxon>Craniata</taxon>
        <taxon>Vertebrata</taxon>
        <taxon>Euteleostomi</taxon>
        <taxon>Archelosauria</taxon>
        <taxon>Testudinata</taxon>
        <taxon>Testudines</taxon>
        <taxon>Pleurodira</taxon>
        <taxon>Pelomedusidae</taxon>
        <taxon>Pelusios</taxon>
    </lineage>
</organism>
<protein>
    <recommendedName>
        <fullName evidence="8">Kazal-like domain-containing protein</fullName>
    </recommendedName>
</protein>
<dbReference type="PANTHER" id="PTHR47499">
    <property type="entry name" value="SERINE PROTEASE INHIBITOR KAZAL-TYPE 7 SPINK7"/>
    <property type="match status" value="1"/>
</dbReference>
<keyword evidence="2" id="KW-0964">Secreted</keyword>
<feature type="signal peptide" evidence="7">
    <location>
        <begin position="1"/>
        <end position="20"/>
    </location>
</feature>
<evidence type="ECO:0000313" key="10">
    <source>
        <dbReference type="Proteomes" id="UP000694393"/>
    </source>
</evidence>
<accession>A0A8C8RY79</accession>
<evidence type="ECO:0000256" key="7">
    <source>
        <dbReference type="SAM" id="SignalP"/>
    </source>
</evidence>
<dbReference type="AlphaFoldDB" id="A0A8C8RY79"/>
<dbReference type="InterPro" id="IPR050159">
    <property type="entry name" value="Kazal-type_SerProtInhib"/>
</dbReference>
<keyword evidence="6" id="KW-0325">Glycoprotein</keyword>
<feature type="chain" id="PRO_5034407214" description="Kazal-like domain-containing protein" evidence="7">
    <location>
        <begin position="21"/>
        <end position="66"/>
    </location>
</feature>
<reference evidence="9" key="2">
    <citation type="submission" date="2025-09" db="UniProtKB">
        <authorList>
            <consortium name="Ensembl"/>
        </authorList>
    </citation>
    <scope>IDENTIFICATION</scope>
</reference>
<proteinExistence type="predicted"/>
<evidence type="ECO:0000259" key="8">
    <source>
        <dbReference type="PROSITE" id="PS51465"/>
    </source>
</evidence>
<evidence type="ECO:0000256" key="1">
    <source>
        <dbReference type="ARBA" id="ARBA00004613"/>
    </source>
</evidence>
<evidence type="ECO:0000256" key="4">
    <source>
        <dbReference type="ARBA" id="ARBA00022900"/>
    </source>
</evidence>
<dbReference type="Pfam" id="PF00050">
    <property type="entry name" value="Kazal_1"/>
    <property type="match status" value="1"/>
</dbReference>
<keyword evidence="10" id="KW-1185">Reference proteome</keyword>
<keyword evidence="5" id="KW-1015">Disulfide bond</keyword>
<evidence type="ECO:0000256" key="6">
    <source>
        <dbReference type="ARBA" id="ARBA00023180"/>
    </source>
</evidence>
<dbReference type="Proteomes" id="UP000694393">
    <property type="component" value="Unplaced"/>
</dbReference>
<dbReference type="SUPFAM" id="SSF100895">
    <property type="entry name" value="Kazal-type serine protease inhibitors"/>
    <property type="match status" value="1"/>
</dbReference>
<evidence type="ECO:0000256" key="2">
    <source>
        <dbReference type="ARBA" id="ARBA00022525"/>
    </source>
</evidence>
<dbReference type="Gene3D" id="3.30.60.30">
    <property type="match status" value="1"/>
</dbReference>
<sequence length="66" mass="7404">PSRVTLLLFILDPLPSFLTGEVYSTFQVDCKEFMDNNMYCTRESNPHCASNGVTYGNKCSFCKAAK</sequence>